<evidence type="ECO:0000313" key="3">
    <source>
        <dbReference type="Proteomes" id="UP000277094"/>
    </source>
</evidence>
<organism evidence="2 3">
    <name type="scientific">Nocardioides marmorisolisilvae</name>
    <dbReference type="NCBI Taxonomy" id="1542737"/>
    <lineage>
        <taxon>Bacteria</taxon>
        <taxon>Bacillati</taxon>
        <taxon>Actinomycetota</taxon>
        <taxon>Actinomycetes</taxon>
        <taxon>Propionibacteriales</taxon>
        <taxon>Nocardioidaceae</taxon>
        <taxon>Nocardioides</taxon>
    </lineage>
</organism>
<evidence type="ECO:0000259" key="1">
    <source>
        <dbReference type="Pfam" id="PF18029"/>
    </source>
</evidence>
<dbReference type="InterPro" id="IPR041581">
    <property type="entry name" value="Glyoxalase_6"/>
</dbReference>
<dbReference type="RefSeq" id="WP_123234771.1">
    <property type="nucleotide sequence ID" value="NZ_RJSG01000002.1"/>
</dbReference>
<accession>A0A3N0DXD0</accession>
<comment type="caution">
    <text evidence="2">The sequence shown here is derived from an EMBL/GenBank/DDBJ whole genome shotgun (WGS) entry which is preliminary data.</text>
</comment>
<dbReference type="Gene3D" id="3.10.180.10">
    <property type="entry name" value="2,3-Dihydroxybiphenyl 1,2-Dioxygenase, domain 1"/>
    <property type="match status" value="2"/>
</dbReference>
<gene>
    <name evidence="2" type="ORF">EFL95_15370</name>
</gene>
<dbReference type="PANTHER" id="PTHR35908:SF1">
    <property type="entry name" value="CONSERVED PROTEIN"/>
    <property type="match status" value="1"/>
</dbReference>
<feature type="domain" description="Glyoxalase-like" evidence="1">
    <location>
        <begin position="131"/>
        <end position="233"/>
    </location>
</feature>
<evidence type="ECO:0000313" key="2">
    <source>
        <dbReference type="EMBL" id="RNL80270.1"/>
    </source>
</evidence>
<dbReference type="EMBL" id="RJSG01000002">
    <property type="protein sequence ID" value="RNL80270.1"/>
    <property type="molecule type" value="Genomic_DNA"/>
</dbReference>
<protein>
    <recommendedName>
        <fullName evidence="1">Glyoxalase-like domain-containing protein</fullName>
    </recommendedName>
</protein>
<name>A0A3N0DXD0_9ACTN</name>
<dbReference type="Pfam" id="PF18029">
    <property type="entry name" value="Glyoxalase_6"/>
    <property type="match status" value="2"/>
</dbReference>
<reference evidence="2 3" key="1">
    <citation type="submission" date="2018-11" db="EMBL/GenBank/DDBJ databases">
        <authorList>
            <person name="Li F."/>
        </authorList>
    </citation>
    <scope>NUCLEOTIDE SEQUENCE [LARGE SCALE GENOMIC DNA]</scope>
    <source>
        <strain evidence="2 3">KIS18-7</strain>
    </source>
</reference>
<dbReference type="Proteomes" id="UP000277094">
    <property type="component" value="Unassembled WGS sequence"/>
</dbReference>
<keyword evidence="3" id="KW-1185">Reference proteome</keyword>
<feature type="domain" description="Glyoxalase-like" evidence="1">
    <location>
        <begin position="19"/>
        <end position="115"/>
    </location>
</feature>
<sequence length="238" mass="26469">MAIATFKELCLDTHPAPGQDVTALSRFWAAALGLEFKRFSDDPADPGDVIGPEEGQGIAVCPVPEAKTVKHRVHPDISVRDLSEVLELGATVIRPQDEEIRWTVMADPEGGEFCAFVQPPERIATYRMFEFNVDSVDAEASARWWAEAFGVEAEPKDGYWWFTGAPGFPSSAVSPFFAMVFGHVPEPKTVKNRWHWDVYGEVEDFLAHGATLLWEMPRWTVLADPEGNEFCVFPPDAG</sequence>
<proteinExistence type="predicted"/>
<dbReference type="SUPFAM" id="SSF54593">
    <property type="entry name" value="Glyoxalase/Bleomycin resistance protein/Dihydroxybiphenyl dioxygenase"/>
    <property type="match status" value="2"/>
</dbReference>
<dbReference type="InterPro" id="IPR029068">
    <property type="entry name" value="Glyas_Bleomycin-R_OHBP_Dase"/>
</dbReference>
<dbReference type="PANTHER" id="PTHR35908">
    <property type="entry name" value="HYPOTHETICAL FUSION PROTEIN"/>
    <property type="match status" value="1"/>
</dbReference>
<dbReference type="OrthoDB" id="3212826at2"/>
<dbReference type="AlphaFoldDB" id="A0A3N0DXD0"/>